<dbReference type="CDD" id="cd02885">
    <property type="entry name" value="NUDIX_IPP_Isomerase"/>
    <property type="match status" value="1"/>
</dbReference>
<evidence type="ECO:0000256" key="1">
    <source>
        <dbReference type="ARBA" id="ARBA00004826"/>
    </source>
</evidence>
<evidence type="ECO:0000256" key="10">
    <source>
        <dbReference type="HAMAP-Rule" id="MF_00202"/>
    </source>
</evidence>
<organism evidence="13 14">
    <name type="scientific">Actinomadura barringtoniae</name>
    <dbReference type="NCBI Taxonomy" id="1427535"/>
    <lineage>
        <taxon>Bacteria</taxon>
        <taxon>Bacillati</taxon>
        <taxon>Actinomycetota</taxon>
        <taxon>Actinomycetes</taxon>
        <taxon>Streptosporangiales</taxon>
        <taxon>Thermomonosporaceae</taxon>
        <taxon>Actinomadura</taxon>
    </lineage>
</organism>
<dbReference type="InterPro" id="IPR011876">
    <property type="entry name" value="IsopentenylPP_isomerase_typ1"/>
</dbReference>
<name>A0A939PA52_9ACTN</name>
<dbReference type="GO" id="GO:0005737">
    <property type="term" value="C:cytoplasm"/>
    <property type="evidence" value="ECO:0007669"/>
    <property type="project" value="UniProtKB-SubCell"/>
</dbReference>
<dbReference type="SUPFAM" id="SSF55811">
    <property type="entry name" value="Nudix"/>
    <property type="match status" value="1"/>
</dbReference>
<feature type="active site" evidence="10 11">
    <location>
        <position position="116"/>
    </location>
</feature>
<dbReference type="NCBIfam" id="NF002995">
    <property type="entry name" value="PRK03759.1"/>
    <property type="match status" value="1"/>
</dbReference>
<dbReference type="EC" id="5.3.3.2" evidence="3 10"/>
<dbReference type="PANTHER" id="PTHR10885:SF0">
    <property type="entry name" value="ISOPENTENYL-DIPHOSPHATE DELTA-ISOMERASE"/>
    <property type="match status" value="1"/>
</dbReference>
<evidence type="ECO:0000256" key="11">
    <source>
        <dbReference type="PIRSR" id="PIRSR018427-1"/>
    </source>
</evidence>
<dbReference type="GO" id="GO:0050992">
    <property type="term" value="P:dimethylallyl diphosphate biosynthetic process"/>
    <property type="evidence" value="ECO:0007669"/>
    <property type="project" value="UniProtKB-UniRule"/>
</dbReference>
<sequence>MGVEEIVLLNVADEAVGTAPKAESHHHQTPYHLAFSCYLVDPEGRVLITRRALDKRTFPGVWTGSCCGHPGPGEGLRDAVLRRLEHELGVIADTLVPVLPAFRYRAEAADGVVEYERCPVVRATTASGALRPNPDEVAAADWRTWDDCLKLVDDPASSPWYRLQLAELTPLGAPLDWPDAGVEGLPPALSW</sequence>
<dbReference type="GO" id="GO:0008299">
    <property type="term" value="P:isoprenoid biosynthetic process"/>
    <property type="evidence" value="ECO:0007669"/>
    <property type="project" value="UniProtKB-UniRule"/>
</dbReference>
<feature type="binding site" evidence="10">
    <location>
        <position position="87"/>
    </location>
    <ligand>
        <name>Mg(2+)</name>
        <dbReference type="ChEBI" id="CHEBI:18420"/>
    </ligand>
</feature>
<dbReference type="AlphaFoldDB" id="A0A939PA52"/>
<comment type="pathway">
    <text evidence="1 10">Isoprenoid biosynthesis; dimethylallyl diphosphate biosynthesis; dimethylallyl diphosphate from isopentenyl diphosphate: step 1/1.</text>
</comment>
<gene>
    <name evidence="10 13" type="primary">idi</name>
    <name evidence="13" type="ORF">J4573_16855</name>
</gene>
<evidence type="ECO:0000256" key="8">
    <source>
        <dbReference type="ARBA" id="ARBA00023229"/>
    </source>
</evidence>
<dbReference type="InterPro" id="IPR056375">
    <property type="entry name" value="Idi_bact"/>
</dbReference>
<keyword evidence="7 10" id="KW-0464">Manganese</keyword>
<protein>
    <recommendedName>
        <fullName evidence="3 10">Isopentenyl-diphosphate Delta-isomerase</fullName>
        <shortName evidence="10">IPP isomerase</shortName>
        <ecNumber evidence="3 10">5.3.3.2</ecNumber>
    </recommendedName>
    <alternativeName>
        <fullName evidence="10">IPP:DMAPP isomerase</fullName>
    </alternativeName>
    <alternativeName>
        <fullName evidence="10">Isopentenyl pyrophosphate isomerase</fullName>
    </alternativeName>
</protein>
<dbReference type="EMBL" id="JAGEOJ010000006">
    <property type="protein sequence ID" value="MBO2448775.1"/>
    <property type="molecule type" value="Genomic_DNA"/>
</dbReference>
<feature type="active site" evidence="10 11">
    <location>
        <position position="67"/>
    </location>
</feature>
<evidence type="ECO:0000256" key="4">
    <source>
        <dbReference type="ARBA" id="ARBA00022490"/>
    </source>
</evidence>
<accession>A0A939PA52</accession>
<dbReference type="GO" id="GO:0046872">
    <property type="term" value="F:metal ion binding"/>
    <property type="evidence" value="ECO:0007669"/>
    <property type="project" value="UniProtKB-KW"/>
</dbReference>
<feature type="binding site" evidence="10">
    <location>
        <position position="69"/>
    </location>
    <ligand>
        <name>Mn(2+)</name>
        <dbReference type="ChEBI" id="CHEBI:29035"/>
    </ligand>
</feature>
<comment type="cofactor">
    <cofactor evidence="10">
        <name>Mg(2+)</name>
        <dbReference type="ChEBI" id="CHEBI:18420"/>
    </cofactor>
    <text evidence="10">Binds 1 Mg(2+) ion per subunit. The magnesium ion binds only when substrate is bound.</text>
</comment>
<keyword evidence="6 10" id="KW-0460">Magnesium</keyword>
<keyword evidence="5 10" id="KW-0479">Metal-binding</keyword>
<keyword evidence="9 10" id="KW-0413">Isomerase</keyword>
<keyword evidence="8 10" id="KW-0414">Isoprene biosynthesis</keyword>
<dbReference type="InterPro" id="IPR000086">
    <property type="entry name" value="NUDIX_hydrolase_dom"/>
</dbReference>
<evidence type="ECO:0000259" key="12">
    <source>
        <dbReference type="PROSITE" id="PS51462"/>
    </source>
</evidence>
<keyword evidence="4 10" id="KW-0963">Cytoplasm</keyword>
<evidence type="ECO:0000313" key="14">
    <source>
        <dbReference type="Proteomes" id="UP000669179"/>
    </source>
</evidence>
<dbReference type="Gene3D" id="3.90.79.10">
    <property type="entry name" value="Nucleoside Triphosphate Pyrophosphohydrolase"/>
    <property type="match status" value="1"/>
</dbReference>
<feature type="binding site" evidence="10">
    <location>
        <position position="25"/>
    </location>
    <ligand>
        <name>Mn(2+)</name>
        <dbReference type="ChEBI" id="CHEBI:29035"/>
    </ligand>
</feature>
<evidence type="ECO:0000256" key="2">
    <source>
        <dbReference type="ARBA" id="ARBA00007579"/>
    </source>
</evidence>
<comment type="caution">
    <text evidence="13">The sequence shown here is derived from an EMBL/GenBank/DDBJ whole genome shotgun (WGS) entry which is preliminary data.</text>
</comment>
<keyword evidence="14" id="KW-1185">Reference proteome</keyword>
<dbReference type="PANTHER" id="PTHR10885">
    <property type="entry name" value="ISOPENTENYL-DIPHOSPHATE DELTA-ISOMERASE"/>
    <property type="match status" value="1"/>
</dbReference>
<comment type="catalytic activity">
    <reaction evidence="10">
        <text>isopentenyl diphosphate = dimethylallyl diphosphate</text>
        <dbReference type="Rhea" id="RHEA:23284"/>
        <dbReference type="ChEBI" id="CHEBI:57623"/>
        <dbReference type="ChEBI" id="CHEBI:128769"/>
        <dbReference type="EC" id="5.3.3.2"/>
    </reaction>
</comment>
<dbReference type="RefSeq" id="WP_208256436.1">
    <property type="nucleotide sequence ID" value="NZ_JAGEOJ010000006.1"/>
</dbReference>
<evidence type="ECO:0000313" key="13">
    <source>
        <dbReference type="EMBL" id="MBO2448775.1"/>
    </source>
</evidence>
<comment type="cofactor">
    <cofactor evidence="10">
        <name>Mn(2+)</name>
        <dbReference type="ChEBI" id="CHEBI:29035"/>
    </cofactor>
    <text evidence="10">Binds 1 Mn(2+) ion per subunit.</text>
</comment>
<comment type="function">
    <text evidence="10">Catalyzes the 1,3-allylic rearrangement of the homoallylic substrate isopentenyl (IPP) to its highly electrophilic allylic isomer, dimethylallyl diphosphate (DMAPP).</text>
</comment>
<feature type="binding site" evidence="10">
    <location>
        <position position="32"/>
    </location>
    <ligand>
        <name>Mn(2+)</name>
        <dbReference type="ChEBI" id="CHEBI:29035"/>
    </ligand>
</feature>
<dbReference type="GO" id="GO:0004452">
    <property type="term" value="F:isopentenyl-diphosphate delta-isomerase activity"/>
    <property type="evidence" value="ECO:0007669"/>
    <property type="project" value="UniProtKB-UniRule"/>
</dbReference>
<feature type="binding site" evidence="10">
    <location>
        <position position="114"/>
    </location>
    <ligand>
        <name>Mn(2+)</name>
        <dbReference type="ChEBI" id="CHEBI:29035"/>
    </ligand>
</feature>
<feature type="binding site" evidence="10">
    <location>
        <position position="116"/>
    </location>
    <ligand>
        <name>Mn(2+)</name>
        <dbReference type="ChEBI" id="CHEBI:29035"/>
    </ligand>
</feature>
<evidence type="ECO:0000256" key="6">
    <source>
        <dbReference type="ARBA" id="ARBA00022842"/>
    </source>
</evidence>
<dbReference type="Pfam" id="PF00293">
    <property type="entry name" value="NUDIX"/>
    <property type="match status" value="1"/>
</dbReference>
<proteinExistence type="inferred from homology"/>
<evidence type="ECO:0000256" key="7">
    <source>
        <dbReference type="ARBA" id="ARBA00023211"/>
    </source>
</evidence>
<evidence type="ECO:0000256" key="5">
    <source>
        <dbReference type="ARBA" id="ARBA00022723"/>
    </source>
</evidence>
<evidence type="ECO:0000256" key="9">
    <source>
        <dbReference type="ARBA" id="ARBA00023235"/>
    </source>
</evidence>
<comment type="similarity">
    <text evidence="2 10">Belongs to the IPP isomerase type 1 family.</text>
</comment>
<feature type="domain" description="Nudix hydrolase" evidence="12">
    <location>
        <begin position="30"/>
        <end position="167"/>
    </location>
</feature>
<dbReference type="NCBIfam" id="TIGR02150">
    <property type="entry name" value="IPP_isom_1"/>
    <property type="match status" value="1"/>
</dbReference>
<dbReference type="Proteomes" id="UP000669179">
    <property type="component" value="Unassembled WGS sequence"/>
</dbReference>
<reference evidence="13" key="1">
    <citation type="submission" date="2021-03" db="EMBL/GenBank/DDBJ databases">
        <authorList>
            <person name="Kanchanasin P."/>
            <person name="Saeng-In P."/>
            <person name="Phongsopitanun W."/>
            <person name="Yuki M."/>
            <person name="Kudo T."/>
            <person name="Ohkuma M."/>
            <person name="Tanasupawat S."/>
        </authorList>
    </citation>
    <scope>NUCLEOTIDE SEQUENCE</scope>
    <source>
        <strain evidence="13">GKU 128</strain>
    </source>
</reference>
<dbReference type="PIRSF" id="PIRSF018427">
    <property type="entry name" value="Isopntndiph_ism"/>
    <property type="match status" value="1"/>
</dbReference>
<comment type="subcellular location">
    <subcellularLocation>
        <location evidence="10">Cytoplasm</location>
    </subcellularLocation>
</comment>
<dbReference type="InterPro" id="IPR015797">
    <property type="entry name" value="NUDIX_hydrolase-like_dom_sf"/>
</dbReference>
<dbReference type="HAMAP" id="MF_00202">
    <property type="entry name" value="Idi"/>
    <property type="match status" value="1"/>
</dbReference>
<evidence type="ECO:0000256" key="3">
    <source>
        <dbReference type="ARBA" id="ARBA00012057"/>
    </source>
</evidence>
<dbReference type="PROSITE" id="PS51462">
    <property type="entry name" value="NUDIX"/>
    <property type="match status" value="1"/>
</dbReference>